<feature type="region of interest" description="Disordered" evidence="1">
    <location>
        <begin position="1"/>
        <end position="21"/>
    </location>
</feature>
<feature type="compositionally biased region" description="Low complexity" evidence="1">
    <location>
        <begin position="10"/>
        <end position="21"/>
    </location>
</feature>
<protein>
    <submittedName>
        <fullName evidence="3">O-linked-mannose beta-1-2-N-acetylglucosaminyltransferase 1-like 20</fullName>
    </submittedName>
</protein>
<evidence type="ECO:0000256" key="1">
    <source>
        <dbReference type="SAM" id="MobiDB-lite"/>
    </source>
</evidence>
<evidence type="ECO:0000259" key="2">
    <source>
        <dbReference type="Pfam" id="PF15711"/>
    </source>
</evidence>
<dbReference type="GO" id="GO:0016266">
    <property type="term" value="P:protein O-linked glycosylation via N-acetyl-galactosamine"/>
    <property type="evidence" value="ECO:0007669"/>
    <property type="project" value="TreeGrafter"/>
</dbReference>
<reference evidence="3" key="1">
    <citation type="journal article" date="2021" name="Sci. Adv.">
        <title>The American lobster genome reveals insights on longevity, neural, and immune adaptations.</title>
        <authorList>
            <person name="Polinski J.M."/>
            <person name="Zimin A.V."/>
            <person name="Clark K.F."/>
            <person name="Kohn A.B."/>
            <person name="Sadowski N."/>
            <person name="Timp W."/>
            <person name="Ptitsyn A."/>
            <person name="Khanna P."/>
            <person name="Romanova D.Y."/>
            <person name="Williams P."/>
            <person name="Greenwood S.J."/>
            <person name="Moroz L.L."/>
            <person name="Walt D.R."/>
            <person name="Bodnar A.G."/>
        </authorList>
    </citation>
    <scope>NUCLEOTIDE SEQUENCE</scope>
    <source>
        <strain evidence="3">GMGI-L3</strain>
    </source>
</reference>
<dbReference type="Pfam" id="PF15711">
    <property type="entry name" value="ILEI"/>
    <property type="match status" value="1"/>
</dbReference>
<feature type="domain" description="ILEI/PANDER" evidence="2">
    <location>
        <begin position="72"/>
        <end position="127"/>
    </location>
</feature>
<accession>A0A8J5K1H3</accession>
<organism evidence="3 4">
    <name type="scientific">Homarus americanus</name>
    <name type="common">American lobster</name>
    <dbReference type="NCBI Taxonomy" id="6706"/>
    <lineage>
        <taxon>Eukaryota</taxon>
        <taxon>Metazoa</taxon>
        <taxon>Ecdysozoa</taxon>
        <taxon>Arthropoda</taxon>
        <taxon>Crustacea</taxon>
        <taxon>Multicrustacea</taxon>
        <taxon>Malacostraca</taxon>
        <taxon>Eumalacostraca</taxon>
        <taxon>Eucarida</taxon>
        <taxon>Decapoda</taxon>
        <taxon>Pleocyemata</taxon>
        <taxon>Astacidea</taxon>
        <taxon>Nephropoidea</taxon>
        <taxon>Nephropidae</taxon>
        <taxon>Homarus</taxon>
    </lineage>
</organism>
<dbReference type="EMBL" id="JAHLQT010021257">
    <property type="protein sequence ID" value="KAG7167862.1"/>
    <property type="molecule type" value="Genomic_DNA"/>
</dbReference>
<dbReference type="AlphaFoldDB" id="A0A8J5K1H3"/>
<dbReference type="GO" id="GO:0047223">
    <property type="term" value="F:beta-1,3-galactosyl-O-glycosyl-glycoprotein beta-1,3-N-acetylglucosaminyltransferase activity"/>
    <property type="evidence" value="ECO:0007669"/>
    <property type="project" value="TreeGrafter"/>
</dbReference>
<dbReference type="GO" id="GO:0000139">
    <property type="term" value="C:Golgi membrane"/>
    <property type="evidence" value="ECO:0007669"/>
    <property type="project" value="TreeGrafter"/>
</dbReference>
<dbReference type="PANTHER" id="PTHR46396:SF1">
    <property type="entry name" value="PROTEIN O-LINKED-MANNOSE BETA-1,2-N-ACETYLGLUCOSAMINYLTRANSFERASE 1"/>
    <property type="match status" value="1"/>
</dbReference>
<dbReference type="PANTHER" id="PTHR46396">
    <property type="entry name" value="PROTEIN O-LINKED-MANNOSE BETA-1,2-N-ACETYLGLUCOSAMINYLTRANSFERASE 1"/>
    <property type="match status" value="1"/>
</dbReference>
<gene>
    <name evidence="3" type="ORF">Hamer_G010269</name>
</gene>
<name>A0A8J5K1H3_HOMAM</name>
<comment type="caution">
    <text evidence="3">The sequence shown here is derived from an EMBL/GenBank/DDBJ whole genome shotgun (WGS) entry which is preliminary data.</text>
</comment>
<dbReference type="Proteomes" id="UP000747542">
    <property type="component" value="Unassembled WGS sequence"/>
</dbReference>
<evidence type="ECO:0000313" key="3">
    <source>
        <dbReference type="EMBL" id="KAG7167862.1"/>
    </source>
</evidence>
<keyword evidence="4" id="KW-1185">Reference proteome</keyword>
<dbReference type="InterPro" id="IPR052463">
    <property type="entry name" value="O-linked_mannose_GnT"/>
</dbReference>
<dbReference type="InterPro" id="IPR039477">
    <property type="entry name" value="ILEI/PANDER_dom"/>
</dbReference>
<proteinExistence type="predicted"/>
<sequence length="135" mass="14906">MVGDSKVKKSSSSSSSSSSWSMATANITDSHKVRFKDHAITNQTVTLTLMSSSDKVFMSLNKKEIYRNLGDRGLHLVVLNQHTGKVMARQVFDTFSVGVEEEMVEFIDDVRDGRILVFAVLDEASKTYHGEGGTN</sequence>
<dbReference type="PROSITE" id="PS52031">
    <property type="entry name" value="GG_LECTIN"/>
    <property type="match status" value="1"/>
</dbReference>
<evidence type="ECO:0000313" key="4">
    <source>
        <dbReference type="Proteomes" id="UP000747542"/>
    </source>
</evidence>